<dbReference type="InterPro" id="IPR057326">
    <property type="entry name" value="KR_dom"/>
</dbReference>
<dbReference type="FunFam" id="3.40.50.720:FF:000084">
    <property type="entry name" value="Short-chain dehydrogenase reductase"/>
    <property type="match status" value="1"/>
</dbReference>
<evidence type="ECO:0000256" key="1">
    <source>
        <dbReference type="ARBA" id="ARBA00006484"/>
    </source>
</evidence>
<organism evidence="5 6">
    <name type="scientific">Aspergillus versicolor CBS 583.65</name>
    <dbReference type="NCBI Taxonomy" id="1036611"/>
    <lineage>
        <taxon>Eukaryota</taxon>
        <taxon>Fungi</taxon>
        <taxon>Dikarya</taxon>
        <taxon>Ascomycota</taxon>
        <taxon>Pezizomycotina</taxon>
        <taxon>Eurotiomycetes</taxon>
        <taxon>Eurotiomycetidae</taxon>
        <taxon>Eurotiales</taxon>
        <taxon>Aspergillaceae</taxon>
        <taxon>Aspergillus</taxon>
        <taxon>Aspergillus subgen. Nidulantes</taxon>
    </lineage>
</organism>
<dbReference type="Gene3D" id="3.40.50.720">
    <property type="entry name" value="NAD(P)-binding Rossmann-like Domain"/>
    <property type="match status" value="1"/>
</dbReference>
<dbReference type="STRING" id="1036611.A0A1L9PVF1"/>
<dbReference type="AlphaFoldDB" id="A0A1L9PVF1"/>
<evidence type="ECO:0000313" key="5">
    <source>
        <dbReference type="EMBL" id="OJJ05530.1"/>
    </source>
</evidence>
<reference evidence="6" key="1">
    <citation type="journal article" date="2017" name="Genome Biol.">
        <title>Comparative genomics reveals high biological diversity and specific adaptations in the industrially and medically important fungal genus Aspergillus.</title>
        <authorList>
            <person name="de Vries R.P."/>
            <person name="Riley R."/>
            <person name="Wiebenga A."/>
            <person name="Aguilar-Osorio G."/>
            <person name="Amillis S."/>
            <person name="Uchima C.A."/>
            <person name="Anderluh G."/>
            <person name="Asadollahi M."/>
            <person name="Askin M."/>
            <person name="Barry K."/>
            <person name="Battaglia E."/>
            <person name="Bayram O."/>
            <person name="Benocci T."/>
            <person name="Braus-Stromeyer S.A."/>
            <person name="Caldana C."/>
            <person name="Canovas D."/>
            <person name="Cerqueira G.C."/>
            <person name="Chen F."/>
            <person name="Chen W."/>
            <person name="Choi C."/>
            <person name="Clum A."/>
            <person name="Dos Santos R.A."/>
            <person name="Damasio A.R."/>
            <person name="Diallinas G."/>
            <person name="Emri T."/>
            <person name="Fekete E."/>
            <person name="Flipphi M."/>
            <person name="Freyberg S."/>
            <person name="Gallo A."/>
            <person name="Gournas C."/>
            <person name="Habgood R."/>
            <person name="Hainaut M."/>
            <person name="Harispe M.L."/>
            <person name="Henrissat B."/>
            <person name="Hilden K.S."/>
            <person name="Hope R."/>
            <person name="Hossain A."/>
            <person name="Karabika E."/>
            <person name="Karaffa L."/>
            <person name="Karanyi Z."/>
            <person name="Krasevec N."/>
            <person name="Kuo A."/>
            <person name="Kusch H."/>
            <person name="LaButti K."/>
            <person name="Lagendijk E.L."/>
            <person name="Lapidus A."/>
            <person name="Levasseur A."/>
            <person name="Lindquist E."/>
            <person name="Lipzen A."/>
            <person name="Logrieco A.F."/>
            <person name="MacCabe A."/>
            <person name="Maekelae M.R."/>
            <person name="Malavazi I."/>
            <person name="Melin P."/>
            <person name="Meyer V."/>
            <person name="Mielnichuk N."/>
            <person name="Miskei M."/>
            <person name="Molnar A.P."/>
            <person name="Mule G."/>
            <person name="Ngan C.Y."/>
            <person name="Orejas M."/>
            <person name="Orosz E."/>
            <person name="Ouedraogo J.P."/>
            <person name="Overkamp K.M."/>
            <person name="Park H.-S."/>
            <person name="Perrone G."/>
            <person name="Piumi F."/>
            <person name="Punt P.J."/>
            <person name="Ram A.F."/>
            <person name="Ramon A."/>
            <person name="Rauscher S."/>
            <person name="Record E."/>
            <person name="Riano-Pachon D.M."/>
            <person name="Robert V."/>
            <person name="Roehrig J."/>
            <person name="Ruller R."/>
            <person name="Salamov A."/>
            <person name="Salih N.S."/>
            <person name="Samson R.A."/>
            <person name="Sandor E."/>
            <person name="Sanguinetti M."/>
            <person name="Schuetze T."/>
            <person name="Sepcic K."/>
            <person name="Shelest E."/>
            <person name="Sherlock G."/>
            <person name="Sophianopoulou V."/>
            <person name="Squina F.M."/>
            <person name="Sun H."/>
            <person name="Susca A."/>
            <person name="Todd R.B."/>
            <person name="Tsang A."/>
            <person name="Unkles S.E."/>
            <person name="van de Wiele N."/>
            <person name="van Rossen-Uffink D."/>
            <person name="Oliveira J.V."/>
            <person name="Vesth T.C."/>
            <person name="Visser J."/>
            <person name="Yu J.-H."/>
            <person name="Zhou M."/>
            <person name="Andersen M.R."/>
            <person name="Archer D.B."/>
            <person name="Baker S.E."/>
            <person name="Benoit I."/>
            <person name="Brakhage A.A."/>
            <person name="Braus G.H."/>
            <person name="Fischer R."/>
            <person name="Frisvad J.C."/>
            <person name="Goldman G.H."/>
            <person name="Houbraken J."/>
            <person name="Oakley B."/>
            <person name="Pocsi I."/>
            <person name="Scazzocchio C."/>
            <person name="Seiboth B."/>
            <person name="vanKuyk P.A."/>
            <person name="Wortman J."/>
            <person name="Dyer P.S."/>
            <person name="Grigoriev I.V."/>
        </authorList>
    </citation>
    <scope>NUCLEOTIDE SEQUENCE [LARGE SCALE GENOMIC DNA]</scope>
    <source>
        <strain evidence="6">CBS 583.65</strain>
    </source>
</reference>
<dbReference type="RefSeq" id="XP_040671292.1">
    <property type="nucleotide sequence ID" value="XM_040809264.1"/>
</dbReference>
<dbReference type="Proteomes" id="UP000184073">
    <property type="component" value="Unassembled WGS sequence"/>
</dbReference>
<dbReference type="PRINTS" id="PR00081">
    <property type="entry name" value="GDHRDH"/>
</dbReference>
<dbReference type="GO" id="GO:0044550">
    <property type="term" value="P:secondary metabolite biosynthetic process"/>
    <property type="evidence" value="ECO:0007669"/>
    <property type="project" value="UniProtKB-ARBA"/>
</dbReference>
<dbReference type="InterPro" id="IPR020904">
    <property type="entry name" value="Sc_DH/Rdtase_CS"/>
</dbReference>
<feature type="domain" description="Ketoreductase" evidence="4">
    <location>
        <begin position="37"/>
        <end position="227"/>
    </location>
</feature>
<dbReference type="PANTHER" id="PTHR43008:SF9">
    <property type="entry name" value="OXIDOREDUCTASE"/>
    <property type="match status" value="1"/>
</dbReference>
<comment type="similarity">
    <text evidence="1">Belongs to the short-chain dehydrogenases/reductases (SDR) family.</text>
</comment>
<dbReference type="OrthoDB" id="1669814at2759"/>
<dbReference type="Pfam" id="PF13561">
    <property type="entry name" value="adh_short_C2"/>
    <property type="match status" value="1"/>
</dbReference>
<dbReference type="InterPro" id="IPR002347">
    <property type="entry name" value="SDR_fam"/>
</dbReference>
<dbReference type="PROSITE" id="PS00061">
    <property type="entry name" value="ADH_SHORT"/>
    <property type="match status" value="1"/>
</dbReference>
<dbReference type="GO" id="GO:0016616">
    <property type="term" value="F:oxidoreductase activity, acting on the CH-OH group of donors, NAD or NADP as acceptor"/>
    <property type="evidence" value="ECO:0007669"/>
    <property type="project" value="UniProtKB-ARBA"/>
</dbReference>
<evidence type="ECO:0000259" key="4">
    <source>
        <dbReference type="SMART" id="SM00822"/>
    </source>
</evidence>
<sequence length="293" mass="31408">MSEFFPPAAGKTPLTHGLGYGRSRHEILESNFSLQNRTIILTGGARGIGLHLLQTLVAAGADVSCLDLLPGPPAEALDKLKSQSEAESSVISFHKCDVTDETAVESAIHGIQQQALNRQRPIRGLVHCAGQQIAGEASSLPGEDFRRVIDVNITGSFFVARQVAKALRDTQESGSLVLVGSIAGHAANRGICNSNYNSSKAAVIQLVRSLALEWGRYNIRVNSLSPGFIRTDMTNDLLVERPEFNELWMAGAMLGRLGEVDDLEAAVLFLLGEGSRWMTGADLRVDGGNNASM</sequence>
<dbReference type="InterPro" id="IPR036291">
    <property type="entry name" value="NAD(P)-bd_dom_sf"/>
</dbReference>
<gene>
    <name evidence="5" type="ORF">ASPVEDRAFT_198756</name>
</gene>
<dbReference type="PANTHER" id="PTHR43008">
    <property type="entry name" value="BENZIL REDUCTASE"/>
    <property type="match status" value="1"/>
</dbReference>
<dbReference type="GO" id="GO:0050664">
    <property type="term" value="F:oxidoreductase activity, acting on NAD(P)H, oxygen as acceptor"/>
    <property type="evidence" value="ECO:0007669"/>
    <property type="project" value="TreeGrafter"/>
</dbReference>
<evidence type="ECO:0000256" key="3">
    <source>
        <dbReference type="ARBA" id="ARBA00023002"/>
    </source>
</evidence>
<accession>A0A1L9PVF1</accession>
<protein>
    <recommendedName>
        <fullName evidence="4">Ketoreductase domain-containing protein</fullName>
    </recommendedName>
</protein>
<keyword evidence="6" id="KW-1185">Reference proteome</keyword>
<dbReference type="GeneID" id="63724775"/>
<name>A0A1L9PVF1_ASPVE</name>
<dbReference type="SMART" id="SM00822">
    <property type="entry name" value="PKS_KR"/>
    <property type="match status" value="1"/>
</dbReference>
<dbReference type="SUPFAM" id="SSF51735">
    <property type="entry name" value="NAD(P)-binding Rossmann-fold domains"/>
    <property type="match status" value="1"/>
</dbReference>
<evidence type="ECO:0000313" key="6">
    <source>
        <dbReference type="Proteomes" id="UP000184073"/>
    </source>
</evidence>
<proteinExistence type="inferred from homology"/>
<dbReference type="EMBL" id="KV878133">
    <property type="protein sequence ID" value="OJJ05530.1"/>
    <property type="molecule type" value="Genomic_DNA"/>
</dbReference>
<keyword evidence="2" id="KW-0521">NADP</keyword>
<keyword evidence="3" id="KW-0560">Oxidoreductase</keyword>
<dbReference type="VEuPathDB" id="FungiDB:ASPVEDRAFT_198756"/>
<evidence type="ECO:0000256" key="2">
    <source>
        <dbReference type="ARBA" id="ARBA00022857"/>
    </source>
</evidence>